<reference evidence="2" key="1">
    <citation type="submission" date="2018-05" db="EMBL/GenBank/DDBJ databases">
        <authorList>
            <person name="Lanie J.A."/>
            <person name="Ng W.-L."/>
            <person name="Kazmierczak K.M."/>
            <person name="Andrzejewski T.M."/>
            <person name="Davidsen T.M."/>
            <person name="Wayne K.J."/>
            <person name="Tettelin H."/>
            <person name="Glass J.I."/>
            <person name="Rusch D."/>
            <person name="Podicherti R."/>
            <person name="Tsui H.-C.T."/>
            <person name="Winkler M.E."/>
        </authorList>
    </citation>
    <scope>NUCLEOTIDE SEQUENCE</scope>
</reference>
<dbReference type="InterPro" id="IPR038607">
    <property type="entry name" value="PhoD-like_sf"/>
</dbReference>
<feature type="non-terminal residue" evidence="2">
    <location>
        <position position="1"/>
    </location>
</feature>
<dbReference type="PANTHER" id="PTHR43606:SF2">
    <property type="entry name" value="ALKALINE PHOSPHATASE FAMILY PROTEIN (AFU_ORTHOLOGUE AFUA_5G03860)"/>
    <property type="match status" value="1"/>
</dbReference>
<dbReference type="CDD" id="cd07389">
    <property type="entry name" value="MPP_PhoD"/>
    <property type="match status" value="1"/>
</dbReference>
<gene>
    <name evidence="2" type="ORF">METZ01_LOCUS410162</name>
</gene>
<organism evidence="2">
    <name type="scientific">marine metagenome</name>
    <dbReference type="NCBI Taxonomy" id="408172"/>
    <lineage>
        <taxon>unclassified sequences</taxon>
        <taxon>metagenomes</taxon>
        <taxon>ecological metagenomes</taxon>
    </lineage>
</organism>
<accession>A0A382WGS4</accession>
<dbReference type="Pfam" id="PF09423">
    <property type="entry name" value="PhoD"/>
    <property type="match status" value="1"/>
</dbReference>
<proteinExistence type="predicted"/>
<evidence type="ECO:0000313" key="2">
    <source>
        <dbReference type="EMBL" id="SVD57308.1"/>
    </source>
</evidence>
<protein>
    <recommendedName>
        <fullName evidence="1">PhoD-like phosphatase metallophosphatase domain-containing protein</fullName>
    </recommendedName>
</protein>
<dbReference type="InterPro" id="IPR052900">
    <property type="entry name" value="Phospholipid_Metab_Enz"/>
</dbReference>
<dbReference type="EMBL" id="UINC01159299">
    <property type="protein sequence ID" value="SVD57308.1"/>
    <property type="molecule type" value="Genomic_DNA"/>
</dbReference>
<evidence type="ECO:0000259" key="1">
    <source>
        <dbReference type="Pfam" id="PF09423"/>
    </source>
</evidence>
<dbReference type="AlphaFoldDB" id="A0A382WGS4"/>
<dbReference type="InterPro" id="IPR018946">
    <property type="entry name" value="PhoD-like_MPP"/>
</dbReference>
<dbReference type="PANTHER" id="PTHR43606">
    <property type="entry name" value="PHOSPHATASE, PUTATIVE (AFU_ORTHOLOGUE AFUA_6G08710)-RELATED"/>
    <property type="match status" value="1"/>
</dbReference>
<dbReference type="InterPro" id="IPR029052">
    <property type="entry name" value="Metallo-depent_PP-like"/>
</dbReference>
<feature type="domain" description="PhoD-like phosphatase metallophosphatase" evidence="1">
    <location>
        <begin position="27"/>
        <end position="273"/>
    </location>
</feature>
<dbReference type="SUPFAM" id="SSF56300">
    <property type="entry name" value="Metallo-dependent phosphatases"/>
    <property type="match status" value="1"/>
</dbReference>
<sequence length="278" mass="32142">QVGNVTSPIGRTKTAPAASARNENFRLAFASCQQYEHGYFTAYKHMADEEFDLIIHLGDYIYERSWGNNLVRNHEGPEIITLQDYRNRYNTYKSDPDIRAAHASAPWVVTWDDHEVDNNYAGEIAEDEQTPEQFLRRRVDAYQAYYEFMPIRLPVGREGPDMPIHRRLRFGNLMEMHVLDTRQYRNDQACGDGRKISCDEHQDPMRSALGQAQKNWLLDGLATTEATWNVLAQQIMMASLRGVSGAGERLWPMDIWDGYPYERQQLLEHLDTVSTPNP</sequence>
<name>A0A382WGS4_9ZZZZ</name>
<feature type="non-terminal residue" evidence="2">
    <location>
        <position position="278"/>
    </location>
</feature>
<dbReference type="Gene3D" id="3.60.21.70">
    <property type="entry name" value="PhoD-like phosphatase"/>
    <property type="match status" value="1"/>
</dbReference>